<feature type="chain" id="PRO_5022704908" evidence="1">
    <location>
        <begin position="36"/>
        <end position="568"/>
    </location>
</feature>
<protein>
    <submittedName>
        <fullName evidence="3">Tandem-95 repeat protein</fullName>
    </submittedName>
</protein>
<organism evidence="3 4">
    <name type="scientific">Nocardioides humilatus</name>
    <dbReference type="NCBI Taxonomy" id="2607660"/>
    <lineage>
        <taxon>Bacteria</taxon>
        <taxon>Bacillati</taxon>
        <taxon>Actinomycetota</taxon>
        <taxon>Actinomycetes</taxon>
        <taxon>Propionibacteriales</taxon>
        <taxon>Nocardioidaceae</taxon>
        <taxon>Nocardioides</taxon>
    </lineage>
</organism>
<dbReference type="Pfam" id="PF17963">
    <property type="entry name" value="Big_9"/>
    <property type="match status" value="2"/>
</dbReference>
<reference evidence="3 4" key="2">
    <citation type="submission" date="2019-09" db="EMBL/GenBank/DDBJ databases">
        <authorList>
            <person name="Jin C."/>
        </authorList>
    </citation>
    <scope>NUCLEOTIDE SEQUENCE [LARGE SCALE GENOMIC DNA]</scope>
    <source>
        <strain evidence="3 4">BN130099</strain>
    </source>
</reference>
<evidence type="ECO:0000256" key="1">
    <source>
        <dbReference type="SAM" id="SignalP"/>
    </source>
</evidence>
<evidence type="ECO:0000313" key="4">
    <source>
        <dbReference type="Proteomes" id="UP000325003"/>
    </source>
</evidence>
<accession>A0A5B1LF35</accession>
<reference evidence="3 4" key="1">
    <citation type="submission" date="2019-09" db="EMBL/GenBank/DDBJ databases">
        <title>Nocardioides panacisoli sp. nov., isolated from the soil of a ginseng field.</title>
        <authorList>
            <person name="Cho C."/>
        </authorList>
    </citation>
    <scope>NUCLEOTIDE SEQUENCE [LARGE SCALE GENOMIC DNA]</scope>
    <source>
        <strain evidence="3 4">BN130099</strain>
    </source>
</reference>
<evidence type="ECO:0000313" key="3">
    <source>
        <dbReference type="EMBL" id="KAA1419351.1"/>
    </source>
</evidence>
<evidence type="ECO:0000259" key="2">
    <source>
        <dbReference type="Pfam" id="PF20611"/>
    </source>
</evidence>
<dbReference type="Pfam" id="PF20611">
    <property type="entry name" value="DUF6801"/>
    <property type="match status" value="1"/>
</dbReference>
<comment type="caution">
    <text evidence="3">The sequence shown here is derived from an EMBL/GenBank/DDBJ whole genome shotgun (WGS) entry which is preliminary data.</text>
</comment>
<feature type="domain" description="DUF6801" evidence="2">
    <location>
        <begin position="43"/>
        <end position="204"/>
    </location>
</feature>
<sequence length="568" mass="56580">MGINMRPRRALALAATSALGVGLLAGAGTSSPAEAAPAQITLQYSCTYPLIGAQDLSVAITVGIPDHAQVGVPMPPFDVKAISTVSANTTSGLSLIGAKTIEGKAISHVSVTAPQVDLPDVQVPASVAKAAVPSSGAFDLVATGQTPSLTFPQAGTGTIKIGALDLNMTARNTAGDPIALPGGKPDGSFDAPCSLKPGQNTELATFSIVADPGPVNKAPTATDVAATATTATAVQVQLKGQDADGDPLTYTVSTPAHGTATVSGATATYKSAAGYAGADSFTYTVSDGKATAAATVNVTVNSTPPANQAPKADPVTATTTKDTAVQVPLKGSDPDGDALTYTVTAPAHGTATVTGSTASYKPVTGYTGSDSFTYKVADGKGGTASNTVSVTVNPGTSSGINYKFKLAGSSLIKAANGTVPLNGSIAAVFDLATSKFEGDLAIDDTTGNFTILGLMPATTKIAFQKVGKTKGLISRGHLVSVSSMYVVLKSVSVLGFQVGGGPNCKTVTPAKIRLESKADPFNPLMGGPITGTYTLPALNDKCGLLGGLISTLMSGPDNSVTANLTPSS</sequence>
<dbReference type="Gene3D" id="2.60.40.3440">
    <property type="match status" value="2"/>
</dbReference>
<feature type="signal peptide" evidence="1">
    <location>
        <begin position="1"/>
        <end position="35"/>
    </location>
</feature>
<dbReference type="NCBIfam" id="NF012211">
    <property type="entry name" value="tand_rpt_95"/>
    <property type="match status" value="2"/>
</dbReference>
<dbReference type="AlphaFoldDB" id="A0A5B1LF35"/>
<dbReference type="Proteomes" id="UP000325003">
    <property type="component" value="Unassembled WGS sequence"/>
</dbReference>
<dbReference type="EMBL" id="VUJV01000003">
    <property type="protein sequence ID" value="KAA1419351.1"/>
    <property type="molecule type" value="Genomic_DNA"/>
</dbReference>
<dbReference type="InterPro" id="IPR046542">
    <property type="entry name" value="DUF6801"/>
</dbReference>
<name>A0A5B1LF35_9ACTN</name>
<gene>
    <name evidence="3" type="ORF">F0U44_12995</name>
</gene>
<proteinExistence type="predicted"/>
<keyword evidence="4" id="KW-1185">Reference proteome</keyword>
<keyword evidence="1" id="KW-0732">Signal</keyword>